<dbReference type="Pfam" id="PF00248">
    <property type="entry name" value="Aldo_ket_red"/>
    <property type="match status" value="1"/>
</dbReference>
<dbReference type="PRINTS" id="PR00069">
    <property type="entry name" value="ALDKETRDTASE"/>
</dbReference>
<reference evidence="5" key="1">
    <citation type="submission" date="2020-05" db="EMBL/GenBank/DDBJ databases">
        <authorList>
            <person name="Chiriac C."/>
            <person name="Salcher M."/>
            <person name="Ghai R."/>
            <person name="Kavagutti S V."/>
        </authorList>
    </citation>
    <scope>NUCLEOTIDE SEQUENCE</scope>
</reference>
<dbReference type="InterPro" id="IPR018170">
    <property type="entry name" value="Aldo/ket_reductase_CS"/>
</dbReference>
<dbReference type="AlphaFoldDB" id="A0A6J7FP06"/>
<evidence type="ECO:0000256" key="2">
    <source>
        <dbReference type="ARBA" id="ARBA00022857"/>
    </source>
</evidence>
<dbReference type="FunFam" id="3.20.20.100:FF:000002">
    <property type="entry name" value="2,5-diketo-D-gluconic acid reductase A"/>
    <property type="match status" value="1"/>
</dbReference>
<dbReference type="Gene3D" id="3.20.20.100">
    <property type="entry name" value="NADP-dependent oxidoreductase domain"/>
    <property type="match status" value="1"/>
</dbReference>
<evidence type="ECO:0000259" key="4">
    <source>
        <dbReference type="Pfam" id="PF00248"/>
    </source>
</evidence>
<dbReference type="InterPro" id="IPR023210">
    <property type="entry name" value="NADP_OxRdtase_dom"/>
</dbReference>
<dbReference type="EMBL" id="CAFBMB010000035">
    <property type="protein sequence ID" value="CAB4895155.1"/>
    <property type="molecule type" value="Genomic_DNA"/>
</dbReference>
<comment type="similarity">
    <text evidence="1">Belongs to the aldo/keto reductase family.</text>
</comment>
<evidence type="ECO:0000256" key="3">
    <source>
        <dbReference type="ARBA" id="ARBA00023002"/>
    </source>
</evidence>
<dbReference type="PROSITE" id="PS00062">
    <property type="entry name" value="ALDOKETO_REDUCTASE_2"/>
    <property type="match status" value="1"/>
</dbReference>
<evidence type="ECO:0000256" key="1">
    <source>
        <dbReference type="ARBA" id="ARBA00007905"/>
    </source>
</evidence>
<dbReference type="PANTHER" id="PTHR43827">
    <property type="entry name" value="2,5-DIKETO-D-GLUCONIC ACID REDUCTASE"/>
    <property type="match status" value="1"/>
</dbReference>
<dbReference type="PANTHER" id="PTHR43827:SF3">
    <property type="entry name" value="NADP-DEPENDENT OXIDOREDUCTASE DOMAIN-CONTAINING PROTEIN"/>
    <property type="match status" value="1"/>
</dbReference>
<dbReference type="InterPro" id="IPR036812">
    <property type="entry name" value="NAD(P)_OxRdtase_dom_sf"/>
</dbReference>
<name>A0A6J7FP06_9ZZZZ</name>
<dbReference type="CDD" id="cd19132">
    <property type="entry name" value="AKR_AKR5D1_E1"/>
    <property type="match status" value="1"/>
</dbReference>
<dbReference type="InterPro" id="IPR020471">
    <property type="entry name" value="AKR"/>
</dbReference>
<keyword evidence="2" id="KW-0521">NADP</keyword>
<sequence length="278" mass="30994">MSQVPHYVLNDGLKIPQVGLGTYKLLGDDGFSSIVSGIQSGYRLIDSAHRYDNEEEVGRAVRECGVPREDLLITTKLAGDAHGFDETMMAFDTSARLLGLDVVDLYLIHWPNPSVNRFVDAWQAMIELRDEGRIRSIGVCNFTPEFLYRLRDETSVVPSINQVELHPYFAQAELRAVHAELGIRTQSWSPIGRAGELLSEAPIVAAAEAHGVTSSQVILRWHIQLGSIPLPKSGDVGRQRENFDVFGFELSESEMTAIGSLERGRLRAEFDPNTHEEY</sequence>
<dbReference type="GO" id="GO:0016616">
    <property type="term" value="F:oxidoreductase activity, acting on the CH-OH group of donors, NAD or NADP as acceptor"/>
    <property type="evidence" value="ECO:0007669"/>
    <property type="project" value="UniProtKB-ARBA"/>
</dbReference>
<gene>
    <name evidence="5" type="ORF">UFOPK3516_00642</name>
</gene>
<feature type="domain" description="NADP-dependent oxidoreductase" evidence="4">
    <location>
        <begin position="39"/>
        <end position="261"/>
    </location>
</feature>
<organism evidence="5">
    <name type="scientific">freshwater metagenome</name>
    <dbReference type="NCBI Taxonomy" id="449393"/>
    <lineage>
        <taxon>unclassified sequences</taxon>
        <taxon>metagenomes</taxon>
        <taxon>ecological metagenomes</taxon>
    </lineage>
</organism>
<proteinExistence type="inferred from homology"/>
<dbReference type="PIRSF" id="PIRSF000097">
    <property type="entry name" value="AKR"/>
    <property type="match status" value="1"/>
</dbReference>
<protein>
    <submittedName>
        <fullName evidence="5">Unannotated protein</fullName>
    </submittedName>
</protein>
<evidence type="ECO:0000313" key="5">
    <source>
        <dbReference type="EMBL" id="CAB4895155.1"/>
    </source>
</evidence>
<keyword evidence="3" id="KW-0560">Oxidoreductase</keyword>
<accession>A0A6J7FP06</accession>
<dbReference type="SUPFAM" id="SSF51430">
    <property type="entry name" value="NAD(P)-linked oxidoreductase"/>
    <property type="match status" value="1"/>
</dbReference>
<dbReference type="PROSITE" id="PS00798">
    <property type="entry name" value="ALDOKETO_REDUCTASE_1"/>
    <property type="match status" value="1"/>
</dbReference>